<evidence type="ECO:0000256" key="1">
    <source>
        <dbReference type="SAM" id="MobiDB-lite"/>
    </source>
</evidence>
<feature type="region of interest" description="Disordered" evidence="1">
    <location>
        <begin position="616"/>
        <end position="644"/>
    </location>
</feature>
<feature type="compositionally biased region" description="Acidic residues" evidence="1">
    <location>
        <begin position="618"/>
        <end position="644"/>
    </location>
</feature>
<evidence type="ECO:0000313" key="3">
    <source>
        <dbReference type="Proteomes" id="UP001159405"/>
    </source>
</evidence>
<protein>
    <recommendedName>
        <fullName evidence="4">Tesmin/TSO1-like CXC domain-containing protein</fullName>
    </recommendedName>
</protein>
<accession>A0ABN8QX80</accession>
<keyword evidence="3" id="KW-1185">Reference proteome</keyword>
<sequence length="644" mass="72985">MAPSSEDLECEIEMVPDLLYNMMAWILSTKSEYSVERASDISPEVHRLALSLSQDLIHSATRGRIKTPKHVVLPMTVKSLTGNVELITILNRFGHGKGTTHCTNGIVIQRKPLKTSNNQNRSKKLSFSCNSTDVLPYHSGPRQGPDTLEIDLTAIKQASPEITAYARVIDFGRILCRMPIKDTLFSLEDNQRHIVFEAMHRLKWMGFKSWLQRSCHQASSARMKRDEDDVKKVFEVISNWRNPFEPSEELLSLSSGYVASESVKVDLLLAKEKGTTALMAFVEERLVTNSTGFFQTLPKLELGSFPVIIDAMAMMQTLVRIPDRFFELADMVMTRILIEVGEAARIDFVGDQYQANSIKNTERNKRGRDGEIVINITDGQHFCPRQWRKFMAKGSNETGLLNFFAREWLQNALCYAPKCNNRRKIGTKSRSCNVSIRQVCEKLGREISLDIVHLNPALRQIVSSLGERLPPNNEEDLKKMERFVCALYNDPRCNDVNELRYKLFCKSKNLQSHQLPPTKGALTYHLKRANYQAFLWKHALEKQTDQAPDGHGWQMKEGQLEIYWTNQAPAPDAVMELVCCGCKGLCQTQRCSCVGNGLPCTEACTCQDNCVNCVSKEDSEEDDDSDDDTDVDDNDDDTEDKNDS</sequence>
<evidence type="ECO:0000313" key="2">
    <source>
        <dbReference type="EMBL" id="CAH3171132.1"/>
    </source>
</evidence>
<comment type="caution">
    <text evidence="2">The sequence shown here is derived from an EMBL/GenBank/DDBJ whole genome shotgun (WGS) entry which is preliminary data.</text>
</comment>
<name>A0ABN8QX80_9CNID</name>
<dbReference type="PANTHER" id="PTHR46704:SF9">
    <property type="entry name" value="BHLH DOMAIN-CONTAINING PROTEIN"/>
    <property type="match status" value="1"/>
</dbReference>
<dbReference type="EMBL" id="CALNXK010000161">
    <property type="protein sequence ID" value="CAH3171132.1"/>
    <property type="molecule type" value="Genomic_DNA"/>
</dbReference>
<organism evidence="2 3">
    <name type="scientific">Porites lobata</name>
    <dbReference type="NCBI Taxonomy" id="104759"/>
    <lineage>
        <taxon>Eukaryota</taxon>
        <taxon>Metazoa</taxon>
        <taxon>Cnidaria</taxon>
        <taxon>Anthozoa</taxon>
        <taxon>Hexacorallia</taxon>
        <taxon>Scleractinia</taxon>
        <taxon>Fungiina</taxon>
        <taxon>Poritidae</taxon>
        <taxon>Porites</taxon>
    </lineage>
</organism>
<reference evidence="2 3" key="1">
    <citation type="submission" date="2022-05" db="EMBL/GenBank/DDBJ databases">
        <authorList>
            <consortium name="Genoscope - CEA"/>
            <person name="William W."/>
        </authorList>
    </citation>
    <scope>NUCLEOTIDE SEQUENCE [LARGE SCALE GENOMIC DNA]</scope>
</reference>
<evidence type="ECO:0008006" key="4">
    <source>
        <dbReference type="Google" id="ProtNLM"/>
    </source>
</evidence>
<proteinExistence type="predicted"/>
<dbReference type="PANTHER" id="PTHR46704">
    <property type="entry name" value="CXC DOMAIN-CONTAINING PROTEIN-RELATED"/>
    <property type="match status" value="1"/>
</dbReference>
<gene>
    <name evidence="2" type="ORF">PLOB_00011602</name>
</gene>
<dbReference type="Proteomes" id="UP001159405">
    <property type="component" value="Unassembled WGS sequence"/>
</dbReference>